<dbReference type="PATRIC" id="fig|445709.3.peg.4043"/>
<protein>
    <recommendedName>
        <fullName evidence="4">DUF4148 domain-containing protein</fullName>
    </recommendedName>
</protein>
<keyword evidence="3" id="KW-1185">Reference proteome</keyword>
<feature type="signal peptide" evidence="1">
    <location>
        <begin position="1"/>
        <end position="21"/>
    </location>
</feature>
<organism evidence="2 3">
    <name type="scientific">Pandoraea thiooxydans</name>
    <dbReference type="NCBI Taxonomy" id="445709"/>
    <lineage>
        <taxon>Bacteria</taxon>
        <taxon>Pseudomonadati</taxon>
        <taxon>Pseudomonadota</taxon>
        <taxon>Betaproteobacteria</taxon>
        <taxon>Burkholderiales</taxon>
        <taxon>Burkholderiaceae</taxon>
        <taxon>Pandoraea</taxon>
    </lineage>
</organism>
<dbReference type="EMBL" id="CP011568">
    <property type="protein sequence ID" value="AKJ70025.1"/>
    <property type="molecule type" value="Genomic_DNA"/>
</dbReference>
<dbReference type="Proteomes" id="UP000036700">
    <property type="component" value="Chromosome"/>
</dbReference>
<sequence length="96" mass="9811">MKTPLIVAALLSAFVAAPVFARGSADLGTDTSWIGVSTLSRAAVRADLINAESQGLVQQTNTVYPKAAPAAQALASAPVRAGLEVANVNSNLYSNQ</sequence>
<dbReference type="RefSeq" id="WP_047215932.1">
    <property type="nucleotide sequence ID" value="NZ_CP011568.3"/>
</dbReference>
<keyword evidence="1" id="KW-0732">Signal</keyword>
<dbReference type="Pfam" id="PF13663">
    <property type="entry name" value="DUF4148"/>
    <property type="match status" value="1"/>
</dbReference>
<evidence type="ECO:0000256" key="1">
    <source>
        <dbReference type="SAM" id="SignalP"/>
    </source>
</evidence>
<evidence type="ECO:0008006" key="4">
    <source>
        <dbReference type="Google" id="ProtNLM"/>
    </source>
</evidence>
<evidence type="ECO:0000313" key="2">
    <source>
        <dbReference type="EMBL" id="AKJ70025.1"/>
    </source>
</evidence>
<gene>
    <name evidence="2" type="ORF">ABW99_19250</name>
</gene>
<evidence type="ECO:0000313" key="3">
    <source>
        <dbReference type="Proteomes" id="UP000036700"/>
    </source>
</evidence>
<proteinExistence type="predicted"/>
<reference evidence="3" key="1">
    <citation type="submission" date="2015-06" db="EMBL/GenBank/DDBJ databases">
        <authorList>
            <person name="Lim Y.L."/>
            <person name="Ee R."/>
            <person name="Yong D."/>
            <person name="How K.Y."/>
            <person name="Yin W.F."/>
            <person name="Chan K.G."/>
        </authorList>
    </citation>
    <scope>NUCLEOTIDE SEQUENCE [LARGE SCALE GENOMIC DNA]</scope>
    <source>
        <strain evidence="3">DSM 25325</strain>
    </source>
</reference>
<dbReference type="InterPro" id="IPR025421">
    <property type="entry name" value="DUF4148"/>
</dbReference>
<feature type="chain" id="PRO_5002553357" description="DUF4148 domain-containing protein" evidence="1">
    <location>
        <begin position="22"/>
        <end position="96"/>
    </location>
</feature>
<accession>A0A0G3ESU8</accession>
<dbReference type="KEGG" id="ptx:ABW99_19250"/>
<dbReference type="STRING" id="445709.ABW99_19250"/>
<name>A0A0G3ESU8_9BURK</name>
<dbReference type="AlphaFoldDB" id="A0A0G3ESU8"/>